<dbReference type="EMBL" id="FORP01000023">
    <property type="protein sequence ID" value="SFK52422.1"/>
    <property type="molecule type" value="Genomic_DNA"/>
</dbReference>
<organism evidence="1 2">
    <name type="scientific">Amycolatopsis sacchari</name>
    <dbReference type="NCBI Taxonomy" id="115433"/>
    <lineage>
        <taxon>Bacteria</taxon>
        <taxon>Bacillati</taxon>
        <taxon>Actinomycetota</taxon>
        <taxon>Actinomycetes</taxon>
        <taxon>Pseudonocardiales</taxon>
        <taxon>Pseudonocardiaceae</taxon>
        <taxon>Amycolatopsis</taxon>
    </lineage>
</organism>
<dbReference type="STRING" id="115433.SAMN05421835_12358"/>
<keyword evidence="2" id="KW-1185">Reference proteome</keyword>
<dbReference type="RefSeq" id="WP_177228913.1">
    <property type="nucleotide sequence ID" value="NZ_FORP01000023.1"/>
</dbReference>
<sequence length="57" mass="6438">MAGAYCRFCGRRCFVDRVLPDGSWWHLATCPEGMAHDRKVLGYDHTTAINPHAVNHP</sequence>
<protein>
    <submittedName>
        <fullName evidence="1">Uncharacterized protein</fullName>
    </submittedName>
</protein>
<proteinExistence type="predicted"/>
<dbReference type="AlphaFoldDB" id="A0A1I4A7M5"/>
<evidence type="ECO:0000313" key="1">
    <source>
        <dbReference type="EMBL" id="SFK52422.1"/>
    </source>
</evidence>
<accession>A0A1I4A7M5</accession>
<gene>
    <name evidence="1" type="ORF">SAMN05421835_12358</name>
</gene>
<name>A0A1I4A7M5_9PSEU</name>
<dbReference type="Proteomes" id="UP000199025">
    <property type="component" value="Unassembled WGS sequence"/>
</dbReference>
<reference evidence="1 2" key="1">
    <citation type="submission" date="2016-10" db="EMBL/GenBank/DDBJ databases">
        <authorList>
            <person name="de Groot N.N."/>
        </authorList>
    </citation>
    <scope>NUCLEOTIDE SEQUENCE [LARGE SCALE GENOMIC DNA]</scope>
    <source>
        <strain evidence="1 2">DSM 44468</strain>
    </source>
</reference>
<evidence type="ECO:0000313" key="2">
    <source>
        <dbReference type="Proteomes" id="UP000199025"/>
    </source>
</evidence>